<evidence type="ECO:0000313" key="1">
    <source>
        <dbReference type="EMBL" id="KAK6498012.1"/>
    </source>
</evidence>
<dbReference type="Proteomes" id="UP001307849">
    <property type="component" value="Unassembled WGS sequence"/>
</dbReference>
<proteinExistence type="predicted"/>
<protein>
    <submittedName>
        <fullName evidence="1">Uncharacterized protein</fullName>
    </submittedName>
</protein>
<name>A0AAN8NA23_9PEZI</name>
<dbReference type="AlphaFoldDB" id="A0AAN8NA23"/>
<sequence length="140" mass="16036">MIVRVISPSNPKEKIKKVQKSYKFKTPMAFGEPHTHIIHFTQCGHTDPRYVFLPDPKNAARCICSRSDEFKISLTFSGNVNYTQQPREIPASCDDCSLRPKMTIEEYTAYLVHVPEEDAMDLDWEDQLVYGGPSKKQKLG</sequence>
<reference evidence="1 2" key="1">
    <citation type="submission" date="2019-10" db="EMBL/GenBank/DDBJ databases">
        <authorList>
            <person name="Palmer J.M."/>
        </authorList>
    </citation>
    <scope>NUCLEOTIDE SEQUENCE [LARGE SCALE GENOMIC DNA]</scope>
    <source>
        <strain evidence="1 2">TWF506</strain>
    </source>
</reference>
<accession>A0AAN8NA23</accession>
<dbReference type="EMBL" id="JAVHJM010000014">
    <property type="protein sequence ID" value="KAK6498012.1"/>
    <property type="molecule type" value="Genomic_DNA"/>
</dbReference>
<comment type="caution">
    <text evidence="1">The sequence shown here is derived from an EMBL/GenBank/DDBJ whole genome shotgun (WGS) entry which is preliminary data.</text>
</comment>
<keyword evidence="2" id="KW-1185">Reference proteome</keyword>
<gene>
    <name evidence="1" type="ORF">TWF506_004256</name>
</gene>
<evidence type="ECO:0000313" key="2">
    <source>
        <dbReference type="Proteomes" id="UP001307849"/>
    </source>
</evidence>
<organism evidence="1 2">
    <name type="scientific">Arthrobotrys conoides</name>
    <dbReference type="NCBI Taxonomy" id="74498"/>
    <lineage>
        <taxon>Eukaryota</taxon>
        <taxon>Fungi</taxon>
        <taxon>Dikarya</taxon>
        <taxon>Ascomycota</taxon>
        <taxon>Pezizomycotina</taxon>
        <taxon>Orbiliomycetes</taxon>
        <taxon>Orbiliales</taxon>
        <taxon>Orbiliaceae</taxon>
        <taxon>Arthrobotrys</taxon>
    </lineage>
</organism>